<evidence type="ECO:0000259" key="7">
    <source>
        <dbReference type="Pfam" id="PF25423"/>
    </source>
</evidence>
<proteinExistence type="inferred from homology"/>
<evidence type="ECO:0000256" key="4">
    <source>
        <dbReference type="ARBA" id="ARBA00022691"/>
    </source>
</evidence>
<evidence type="ECO:0000256" key="2">
    <source>
        <dbReference type="ARBA" id="ARBA00022603"/>
    </source>
</evidence>
<dbReference type="PROSITE" id="PS00094">
    <property type="entry name" value="C5_MTASE_1"/>
    <property type="match status" value="1"/>
</dbReference>
<dbReference type="GO" id="GO:0005634">
    <property type="term" value="C:nucleus"/>
    <property type="evidence" value="ECO:0007669"/>
    <property type="project" value="TreeGrafter"/>
</dbReference>
<dbReference type="Gene3D" id="3.90.120.10">
    <property type="entry name" value="DNA Methylase, subunit A, domain 2"/>
    <property type="match status" value="1"/>
</dbReference>
<gene>
    <name evidence="8" type="ORF">LTR25_007271</name>
</gene>
<protein>
    <recommendedName>
        <fullName evidence="1">DNA (cytosine-5-)-methyltransferase</fullName>
        <ecNumber evidence="1">2.1.1.37</ecNumber>
    </recommendedName>
</protein>
<dbReference type="GO" id="GO:0003677">
    <property type="term" value="F:DNA binding"/>
    <property type="evidence" value="ECO:0007669"/>
    <property type="project" value="TreeGrafter"/>
</dbReference>
<feature type="region of interest" description="Disordered" evidence="6">
    <location>
        <begin position="1029"/>
        <end position="1069"/>
    </location>
</feature>
<keyword evidence="2 5" id="KW-0489">Methyltransferase</keyword>
<evidence type="ECO:0000313" key="8">
    <source>
        <dbReference type="EMBL" id="KAK5533405.1"/>
    </source>
</evidence>
<feature type="compositionally biased region" description="Acidic residues" evidence="6">
    <location>
        <begin position="47"/>
        <end position="63"/>
    </location>
</feature>
<dbReference type="GO" id="GO:0003886">
    <property type="term" value="F:DNA (cytosine-5-)-methyltransferase activity"/>
    <property type="evidence" value="ECO:0007669"/>
    <property type="project" value="UniProtKB-EC"/>
</dbReference>
<accession>A0AAV9Q0Q5</accession>
<dbReference type="EMBL" id="JAXLQG010000013">
    <property type="protein sequence ID" value="KAK5533405.1"/>
    <property type="molecule type" value="Genomic_DNA"/>
</dbReference>
<dbReference type="Pfam" id="PF25423">
    <property type="entry name" value="DUF7893"/>
    <property type="match status" value="1"/>
</dbReference>
<feature type="compositionally biased region" description="Polar residues" evidence="6">
    <location>
        <begin position="30"/>
        <end position="46"/>
    </location>
</feature>
<dbReference type="InterPro" id="IPR029063">
    <property type="entry name" value="SAM-dependent_MTases_sf"/>
</dbReference>
<dbReference type="InterPro" id="IPR050390">
    <property type="entry name" value="C5-Methyltransferase"/>
</dbReference>
<keyword evidence="9" id="KW-1185">Reference proteome</keyword>
<dbReference type="InterPro" id="IPR018117">
    <property type="entry name" value="C5_DNA_meth_AS"/>
</dbReference>
<dbReference type="AlphaFoldDB" id="A0AAV9Q0Q5"/>
<evidence type="ECO:0000313" key="9">
    <source>
        <dbReference type="Proteomes" id="UP001345827"/>
    </source>
</evidence>
<evidence type="ECO:0000256" key="1">
    <source>
        <dbReference type="ARBA" id="ARBA00011975"/>
    </source>
</evidence>
<feature type="domain" description="DUF7893" evidence="7">
    <location>
        <begin position="267"/>
        <end position="360"/>
    </location>
</feature>
<dbReference type="EC" id="2.1.1.37" evidence="1"/>
<comment type="similarity">
    <text evidence="5">Belongs to the class I-like SAM-binding methyltransferase superfamily. C5-methyltransferase family.</text>
</comment>
<dbReference type="InterPro" id="IPR057215">
    <property type="entry name" value="DUF7893"/>
</dbReference>
<evidence type="ECO:0000256" key="5">
    <source>
        <dbReference type="PROSITE-ProRule" id="PRU01016"/>
    </source>
</evidence>
<dbReference type="Pfam" id="PF00145">
    <property type="entry name" value="DNA_methylase"/>
    <property type="match status" value="1"/>
</dbReference>
<reference evidence="8 9" key="1">
    <citation type="submission" date="2023-06" db="EMBL/GenBank/DDBJ databases">
        <title>Black Yeasts Isolated from many extreme environments.</title>
        <authorList>
            <person name="Coleine C."/>
            <person name="Stajich J.E."/>
            <person name="Selbmann L."/>
        </authorList>
    </citation>
    <scope>NUCLEOTIDE SEQUENCE [LARGE SCALE GENOMIC DNA]</scope>
    <source>
        <strain evidence="8 9">CCFEE 5887</strain>
    </source>
</reference>
<dbReference type="PRINTS" id="PR00105">
    <property type="entry name" value="C5METTRFRASE"/>
</dbReference>
<evidence type="ECO:0000256" key="6">
    <source>
        <dbReference type="SAM" id="MobiDB-lite"/>
    </source>
</evidence>
<dbReference type="GO" id="GO:0044027">
    <property type="term" value="P:negative regulation of gene expression via chromosomal CpG island methylation"/>
    <property type="evidence" value="ECO:0007669"/>
    <property type="project" value="TreeGrafter"/>
</dbReference>
<dbReference type="Proteomes" id="UP001345827">
    <property type="component" value="Unassembled WGS sequence"/>
</dbReference>
<dbReference type="InterPro" id="IPR001525">
    <property type="entry name" value="C5_MeTfrase"/>
</dbReference>
<dbReference type="SUPFAM" id="SSF53335">
    <property type="entry name" value="S-adenosyl-L-methionine-dependent methyltransferases"/>
    <property type="match status" value="1"/>
</dbReference>
<feature type="compositionally biased region" description="Acidic residues" evidence="6">
    <location>
        <begin position="1044"/>
        <end position="1053"/>
    </location>
</feature>
<feature type="active site" evidence="5">
    <location>
        <position position="686"/>
    </location>
</feature>
<dbReference type="PANTHER" id="PTHR10629:SF54">
    <property type="entry name" value="DNA METHYLTRANSFERASE DIM-2"/>
    <property type="match status" value="1"/>
</dbReference>
<dbReference type="GO" id="GO:0032259">
    <property type="term" value="P:methylation"/>
    <property type="evidence" value="ECO:0007669"/>
    <property type="project" value="UniProtKB-KW"/>
</dbReference>
<dbReference type="PANTHER" id="PTHR10629">
    <property type="entry name" value="CYTOSINE-SPECIFIC METHYLTRANSFERASE"/>
    <property type="match status" value="1"/>
</dbReference>
<dbReference type="Gene3D" id="3.40.50.150">
    <property type="entry name" value="Vaccinia Virus protein VP39"/>
    <property type="match status" value="1"/>
</dbReference>
<keyword evidence="3 5" id="KW-0808">Transferase</keyword>
<comment type="caution">
    <text evidence="8">The sequence shown here is derived from an EMBL/GenBank/DDBJ whole genome shotgun (WGS) entry which is preliminary data.</text>
</comment>
<name>A0AAV9Q0Q5_9PEZI</name>
<sequence>MPSPTGNVLGSRRVDQRFSVTVQVSTTVTGNGNEDGNDSGFESTATSDDESMAEHEEEPEIDFLENTGPTTRSRSRRHTTESTVDVKGDLDDELDDDILALARKLQVVESRDNLEQLYPPQFRECSIPSYIPERVILDEFTAKEDHCQVAEDDDIFYEFSLQDFRVYRAPGHTKKGFDGKYESLSTVALEKNQPHWLIDGFLEHDDGTRRRLFAAQIVRVNIGPLEDLQQASTEDNIWVRTHEGALKNYWYRLKRPFSEYESYWTDFVWLANFLKYFVDFLHVRAEGVSLHNFKSDFWKWLQSLHGDDVNHWQSQCGFRKDFTHDVTRYSQFLWIQTYCTYKDSSLLQATLCHPIWEEIGAGQFTYDEEVKSKEEKTTVTANVALLFLTTFPHWQTKFELLEVVQICPQVEAHRHERIEKWNFPQKLTYDQTDNFVSIGKDKNSIAEYLLENAGNRTRVRLVDDLLRKIVIIKVLGREEYRYAWVKSTSRSTKTIGVVWLVLPSEALCCSFLGKIFYPIGNELMFSDSCNCDEIHIENVVEVLNASVFTDHAEKGSQLFVHCLYREREKVIVNANEDALVCRCRRSRKRNQVHTPRPPPNMNLPKMQTLSLFSGCGLFDYAFKATGFAEIVFAIDCFEMAIRSHQANDPDKKTRCEIGSVCTFLSKIASGQESMIAIDCIIAGCPCQGFSTANNYRQNRKGQKNCSLLANLLSWIEIFMPAYVVIENVPAMDSPQSAACALAKAHLVSLGYQLRHDVNKASDRGSATQRKRLIIVAAAPGAILSDAIPGTHGKALAEVRTTGDVMRLANLPPLHNDEILSIKMPNHVPTYRLPVNLDNEVSELRIVQQIPTRPPGMSLMVAYNQGLFSRSERRWIRSLNEPQQAKGSKSFKRINPDQPFQTITTKVNLHCCRGGQLLHPVEHRALSLQEIRLAFDVPDSFILVGKVADQVKMLGNSVPWNLGASIGRQVGRCWSASLAKRGSAGTAGVGIEKEPDNAGQKISVVIPRTAPQRRRARLVVEDESDGESVVILKPAPQRRARPVVEDESDGDSESSIEYLGARPVKKARAE</sequence>
<evidence type="ECO:0000256" key="3">
    <source>
        <dbReference type="ARBA" id="ARBA00022679"/>
    </source>
</evidence>
<feature type="region of interest" description="Disordered" evidence="6">
    <location>
        <begin position="24"/>
        <end position="84"/>
    </location>
</feature>
<organism evidence="8 9">
    <name type="scientific">Vermiconidia calcicola</name>
    <dbReference type="NCBI Taxonomy" id="1690605"/>
    <lineage>
        <taxon>Eukaryota</taxon>
        <taxon>Fungi</taxon>
        <taxon>Dikarya</taxon>
        <taxon>Ascomycota</taxon>
        <taxon>Pezizomycotina</taxon>
        <taxon>Dothideomycetes</taxon>
        <taxon>Dothideomycetidae</taxon>
        <taxon>Mycosphaerellales</taxon>
        <taxon>Extremaceae</taxon>
        <taxon>Vermiconidia</taxon>
    </lineage>
</organism>
<dbReference type="PROSITE" id="PS51679">
    <property type="entry name" value="SAM_MT_C5"/>
    <property type="match status" value="1"/>
</dbReference>
<keyword evidence="4 5" id="KW-0949">S-adenosyl-L-methionine</keyword>